<feature type="compositionally biased region" description="Basic residues" evidence="1">
    <location>
        <begin position="451"/>
        <end position="460"/>
    </location>
</feature>
<feature type="transmembrane region" description="Helical" evidence="2">
    <location>
        <begin position="79"/>
        <end position="99"/>
    </location>
</feature>
<evidence type="ECO:0000256" key="2">
    <source>
        <dbReference type="SAM" id="Phobius"/>
    </source>
</evidence>
<feature type="transmembrane region" description="Helical" evidence="2">
    <location>
        <begin position="146"/>
        <end position="171"/>
    </location>
</feature>
<dbReference type="AlphaFoldDB" id="A0AA38S7P4"/>
<organism evidence="3 4">
    <name type="scientific">Pleurostoma richardsiae</name>
    <dbReference type="NCBI Taxonomy" id="41990"/>
    <lineage>
        <taxon>Eukaryota</taxon>
        <taxon>Fungi</taxon>
        <taxon>Dikarya</taxon>
        <taxon>Ascomycota</taxon>
        <taxon>Pezizomycotina</taxon>
        <taxon>Sordariomycetes</taxon>
        <taxon>Sordariomycetidae</taxon>
        <taxon>Calosphaeriales</taxon>
        <taxon>Pleurostomataceae</taxon>
        <taxon>Pleurostoma</taxon>
    </lineage>
</organism>
<evidence type="ECO:0000313" key="4">
    <source>
        <dbReference type="Proteomes" id="UP001174694"/>
    </source>
</evidence>
<feature type="transmembrane region" description="Helical" evidence="2">
    <location>
        <begin position="204"/>
        <end position="236"/>
    </location>
</feature>
<feature type="transmembrane region" description="Helical" evidence="2">
    <location>
        <begin position="343"/>
        <end position="361"/>
    </location>
</feature>
<keyword evidence="2" id="KW-0812">Transmembrane</keyword>
<dbReference type="EMBL" id="JANBVO010000001">
    <property type="protein sequence ID" value="KAJ9157760.1"/>
    <property type="molecule type" value="Genomic_DNA"/>
</dbReference>
<evidence type="ECO:0000313" key="3">
    <source>
        <dbReference type="EMBL" id="KAJ9157760.1"/>
    </source>
</evidence>
<name>A0AA38S7P4_9PEZI</name>
<keyword evidence="2" id="KW-1133">Transmembrane helix</keyword>
<keyword evidence="4" id="KW-1185">Reference proteome</keyword>
<proteinExistence type="predicted"/>
<comment type="caution">
    <text evidence="3">The sequence shown here is derived from an EMBL/GenBank/DDBJ whole genome shotgun (WGS) entry which is preliminary data.</text>
</comment>
<evidence type="ECO:0000256" key="1">
    <source>
        <dbReference type="SAM" id="MobiDB-lite"/>
    </source>
</evidence>
<feature type="transmembrane region" description="Helical" evidence="2">
    <location>
        <begin position="20"/>
        <end position="42"/>
    </location>
</feature>
<feature type="transmembrane region" description="Helical" evidence="2">
    <location>
        <begin position="54"/>
        <end position="73"/>
    </location>
</feature>
<protein>
    <submittedName>
        <fullName evidence="3">Uncharacterized protein</fullName>
    </submittedName>
</protein>
<reference evidence="3" key="1">
    <citation type="submission" date="2022-07" db="EMBL/GenBank/DDBJ databases">
        <title>Fungi with potential for degradation of polypropylene.</title>
        <authorList>
            <person name="Gostincar C."/>
        </authorList>
    </citation>
    <scope>NUCLEOTIDE SEQUENCE</scope>
    <source>
        <strain evidence="3">EXF-13308</strain>
    </source>
</reference>
<feature type="region of interest" description="Disordered" evidence="1">
    <location>
        <begin position="430"/>
        <end position="460"/>
    </location>
</feature>
<accession>A0AA38S7P4</accession>
<sequence>MAASNSSTSTCNSFEGNPDFYGLGIRIGIYLQWFASWIGIFVEPGSAQSMNDNNSIFVFAIIIATIAGTAVKAMKPVEVHIMLQFAFGYFLTVLSMVGLRFHLMTPARLAGFCDRWDQSDTQINVFPQYQEIFMFLEFFRPLKPEYLSWFGVVWRIIIANIVTAFNVYFWFTGLKKLSASETCSFVFMFSQQELAGRLVVFFKAMAIIITVFFSYITICFFYVAFVVALFLLFCIYRDLLHFFFRDRVQRSAMEFEVMFEKLRRIADQVTSAKIGSLVNTGPPAVISTILTLGYWAKFWTKIPAEEDIRTKDVLKICAVLASADVSIETERPESPQPSWGQKIMSCLLNVWTVGTMIWFIISIELTIRWNNIQGVNDINTTGQLIPFVIGCTTTAQVAKNVVIAVIKKAYPEWAKTKVIIKDTMGYPDAIIQRPSPEEQNTGWEDHASTSRLKRLAKVDD</sequence>
<keyword evidence="2" id="KW-0472">Membrane</keyword>
<gene>
    <name evidence="3" type="ORF">NKR23_g394</name>
</gene>
<dbReference type="Proteomes" id="UP001174694">
    <property type="component" value="Unassembled WGS sequence"/>
</dbReference>